<sequence>LNKICPERQLGMLSNFWRRRRLLGSFLVAAFSLYICWAIYALAYTSYVAENPLPEIVVEPPLAKYARVNSRLSINPDSAAKANANIKKASPQQERKKSMFHLDVRNPPSLPDGHVSLNVPHNELRKVPWCDKIDLSSPVSAQELRFLSIHPNDKDVLTYSAYYDRREKSGRPVVRAVGIALAGRANGLLCQLWYRRYADVMAAVPASVEVVPEGNGRRYDSVLLSCENRAPDGEAPYAVSFARSACAQPNGIHSVRPLPAEPVGNGRIAVCITPLNLHYDKVDELVQTFELNRLFGADWFFVYNHTTSERMTKMLANEQFARDLTILPFHPPVKVHVWPLPPGYTEDVKYYAQMAMLQDCIMRASADFEFAVFTDMDEVIVPRSAGFNNWRDLIRTKMPDLGTGGLSFQNTFYRLEWPSDPQIAANATIAGLKLSALLKLRREAVIYSHGSRSKMIVRPHFVRVMGVHNVWRYFSGSTASVDFNTAGMHHYRSWEGGGEKSFVQDPVMLRYREQLVARALRARTVLGLPVS</sequence>
<dbReference type="GO" id="GO:0016757">
    <property type="term" value="F:glycosyltransferase activity"/>
    <property type="evidence" value="ECO:0007669"/>
    <property type="project" value="UniProtKB-UniRule"/>
</dbReference>
<dbReference type="AlphaFoldDB" id="A0A267FKK2"/>
<evidence type="ECO:0000256" key="2">
    <source>
        <dbReference type="ARBA" id="ARBA00007647"/>
    </source>
</evidence>
<dbReference type="Proteomes" id="UP000215902">
    <property type="component" value="Unassembled WGS sequence"/>
</dbReference>
<accession>A0A267FKK2</accession>
<feature type="transmembrane region" description="Helical" evidence="8">
    <location>
        <begin position="21"/>
        <end position="43"/>
    </location>
</feature>
<evidence type="ECO:0000256" key="7">
    <source>
        <dbReference type="ARBA" id="ARBA00023136"/>
    </source>
</evidence>
<dbReference type="STRING" id="282301.A0A267FKK2"/>
<evidence type="ECO:0000256" key="5">
    <source>
        <dbReference type="ARBA" id="ARBA00022692"/>
    </source>
</evidence>
<name>A0A267FKK2_9PLAT</name>
<evidence type="ECO:0000313" key="9">
    <source>
        <dbReference type="EMBL" id="PAA74330.1"/>
    </source>
</evidence>
<dbReference type="Pfam" id="PF01697">
    <property type="entry name" value="Glyco_transf_92"/>
    <property type="match status" value="1"/>
</dbReference>
<dbReference type="OrthoDB" id="2526284at2759"/>
<dbReference type="EMBL" id="NIVC01000955">
    <property type="protein sequence ID" value="PAA74330.1"/>
    <property type="molecule type" value="Genomic_DNA"/>
</dbReference>
<dbReference type="GO" id="GO:0005737">
    <property type="term" value="C:cytoplasm"/>
    <property type="evidence" value="ECO:0007669"/>
    <property type="project" value="TreeGrafter"/>
</dbReference>
<proteinExistence type="inferred from homology"/>
<evidence type="ECO:0000256" key="8">
    <source>
        <dbReference type="RuleBase" id="RU366017"/>
    </source>
</evidence>
<keyword evidence="5 8" id="KW-0812">Transmembrane</keyword>
<keyword evidence="7 8" id="KW-0472">Membrane</keyword>
<keyword evidence="10" id="KW-1185">Reference proteome</keyword>
<dbReference type="EC" id="2.4.1.-" evidence="8"/>
<keyword evidence="6 8" id="KW-1133">Transmembrane helix</keyword>
<evidence type="ECO:0000256" key="6">
    <source>
        <dbReference type="ARBA" id="ARBA00022989"/>
    </source>
</evidence>
<reference evidence="9 10" key="1">
    <citation type="submission" date="2017-06" db="EMBL/GenBank/DDBJ databases">
        <title>A platform for efficient transgenesis in Macrostomum lignano, a flatworm model organism for stem cell research.</title>
        <authorList>
            <person name="Berezikov E."/>
        </authorList>
    </citation>
    <scope>NUCLEOTIDE SEQUENCE [LARGE SCALE GENOMIC DNA]</scope>
    <source>
        <strain evidence="9">DV1</strain>
        <tissue evidence="9">Whole organism</tissue>
    </source>
</reference>
<evidence type="ECO:0000256" key="4">
    <source>
        <dbReference type="ARBA" id="ARBA00022679"/>
    </source>
</evidence>
<comment type="similarity">
    <text evidence="2 8">Belongs to the glycosyltransferase 92 family.</text>
</comment>
<evidence type="ECO:0000256" key="3">
    <source>
        <dbReference type="ARBA" id="ARBA00022676"/>
    </source>
</evidence>
<evidence type="ECO:0000313" key="10">
    <source>
        <dbReference type="Proteomes" id="UP000215902"/>
    </source>
</evidence>
<dbReference type="PANTHER" id="PTHR21461">
    <property type="entry name" value="GLYCOSYLTRANSFERASE FAMILY 92 PROTEIN"/>
    <property type="match status" value="1"/>
</dbReference>
<comment type="caution">
    <text evidence="9">The sequence shown here is derived from an EMBL/GenBank/DDBJ whole genome shotgun (WGS) entry which is preliminary data.</text>
</comment>
<dbReference type="PANTHER" id="PTHR21461:SF69">
    <property type="entry name" value="GLYCOSYLTRANSFERASE FAMILY 92 PROTEIN"/>
    <property type="match status" value="1"/>
</dbReference>
<organism evidence="9 10">
    <name type="scientific">Macrostomum lignano</name>
    <dbReference type="NCBI Taxonomy" id="282301"/>
    <lineage>
        <taxon>Eukaryota</taxon>
        <taxon>Metazoa</taxon>
        <taxon>Spiralia</taxon>
        <taxon>Lophotrochozoa</taxon>
        <taxon>Platyhelminthes</taxon>
        <taxon>Rhabditophora</taxon>
        <taxon>Macrostomorpha</taxon>
        <taxon>Macrostomida</taxon>
        <taxon>Macrostomidae</taxon>
        <taxon>Macrostomum</taxon>
    </lineage>
</organism>
<keyword evidence="4 8" id="KW-0808">Transferase</keyword>
<dbReference type="InterPro" id="IPR008166">
    <property type="entry name" value="Glyco_transf_92"/>
</dbReference>
<gene>
    <name evidence="9" type="ORF">BOX15_Mlig021987g1</name>
</gene>
<comment type="subcellular location">
    <subcellularLocation>
        <location evidence="1">Membrane</location>
        <topology evidence="1">Single-pass membrane protein</topology>
    </subcellularLocation>
</comment>
<keyword evidence="3 8" id="KW-0328">Glycosyltransferase</keyword>
<dbReference type="GO" id="GO:0016020">
    <property type="term" value="C:membrane"/>
    <property type="evidence" value="ECO:0007669"/>
    <property type="project" value="UniProtKB-SubCell"/>
</dbReference>
<protein>
    <recommendedName>
        <fullName evidence="8">Glycosyltransferase family 92 protein</fullName>
        <ecNumber evidence="8">2.4.1.-</ecNumber>
    </recommendedName>
</protein>
<evidence type="ECO:0000256" key="1">
    <source>
        <dbReference type="ARBA" id="ARBA00004167"/>
    </source>
</evidence>
<feature type="non-terminal residue" evidence="9">
    <location>
        <position position="1"/>
    </location>
</feature>